<dbReference type="AlphaFoldDB" id="A0A0K2VJX2"/>
<keyword evidence="1" id="KW-0472">Membrane</keyword>
<feature type="transmembrane region" description="Helical" evidence="1">
    <location>
        <begin position="32"/>
        <end position="52"/>
    </location>
</feature>
<feature type="non-terminal residue" evidence="2">
    <location>
        <position position="1"/>
    </location>
</feature>
<proteinExistence type="predicted"/>
<protein>
    <submittedName>
        <fullName evidence="2">Uncharacterized protein</fullName>
    </submittedName>
</protein>
<dbReference type="EMBL" id="HACA01033269">
    <property type="protein sequence ID" value="CDW50630.1"/>
    <property type="molecule type" value="Transcribed_RNA"/>
</dbReference>
<name>A0A0K2VJX2_LEPSM</name>
<evidence type="ECO:0000313" key="2">
    <source>
        <dbReference type="EMBL" id="CDW50630.1"/>
    </source>
</evidence>
<sequence length="54" mass="6153">LDGEGGVKGVISVPLTDSVSARNRVRYRYNGFFQYLILYELFVLLSRFLILVQG</sequence>
<evidence type="ECO:0000256" key="1">
    <source>
        <dbReference type="SAM" id="Phobius"/>
    </source>
</evidence>
<organism evidence="2">
    <name type="scientific">Lepeophtheirus salmonis</name>
    <name type="common">Salmon louse</name>
    <name type="synonym">Caligus salmonis</name>
    <dbReference type="NCBI Taxonomy" id="72036"/>
    <lineage>
        <taxon>Eukaryota</taxon>
        <taxon>Metazoa</taxon>
        <taxon>Ecdysozoa</taxon>
        <taxon>Arthropoda</taxon>
        <taxon>Crustacea</taxon>
        <taxon>Multicrustacea</taxon>
        <taxon>Hexanauplia</taxon>
        <taxon>Copepoda</taxon>
        <taxon>Siphonostomatoida</taxon>
        <taxon>Caligidae</taxon>
        <taxon>Lepeophtheirus</taxon>
    </lineage>
</organism>
<reference evidence="2" key="1">
    <citation type="submission" date="2014-05" db="EMBL/GenBank/DDBJ databases">
        <authorList>
            <person name="Chronopoulou M."/>
        </authorList>
    </citation>
    <scope>NUCLEOTIDE SEQUENCE</scope>
    <source>
        <tissue evidence="2">Whole organism</tissue>
    </source>
</reference>
<keyword evidence="1" id="KW-0812">Transmembrane</keyword>
<keyword evidence="1" id="KW-1133">Transmembrane helix</keyword>
<accession>A0A0K2VJX2</accession>